<proteinExistence type="predicted"/>
<feature type="compositionally biased region" description="Polar residues" evidence="1">
    <location>
        <begin position="74"/>
        <end position="99"/>
    </location>
</feature>
<gene>
    <name evidence="2" type="ORF">Salat_1853500</name>
</gene>
<sequence length="142" mass="15879">MPSDFLVKVSSALRANFSPFLSHETDELLGHISPAVASKRWRRSINSGRDRVNHRFNTLVLLKRLAMEGRQSTRRPTPSNASVDSKGSNYDSAKTPQSRAYNGSRVARYCCYGEVMELKTSWTTGNPGRRFRACSGANVRLV</sequence>
<organism evidence="2 3">
    <name type="scientific">Sesamum alatum</name>
    <dbReference type="NCBI Taxonomy" id="300844"/>
    <lineage>
        <taxon>Eukaryota</taxon>
        <taxon>Viridiplantae</taxon>
        <taxon>Streptophyta</taxon>
        <taxon>Embryophyta</taxon>
        <taxon>Tracheophyta</taxon>
        <taxon>Spermatophyta</taxon>
        <taxon>Magnoliopsida</taxon>
        <taxon>eudicotyledons</taxon>
        <taxon>Gunneridae</taxon>
        <taxon>Pentapetalae</taxon>
        <taxon>asterids</taxon>
        <taxon>lamiids</taxon>
        <taxon>Lamiales</taxon>
        <taxon>Pedaliaceae</taxon>
        <taxon>Sesamum</taxon>
    </lineage>
</organism>
<reference evidence="2" key="2">
    <citation type="journal article" date="2024" name="Plant">
        <title>Genomic evolution and insights into agronomic trait innovations of Sesamum species.</title>
        <authorList>
            <person name="Miao H."/>
            <person name="Wang L."/>
            <person name="Qu L."/>
            <person name="Liu H."/>
            <person name="Sun Y."/>
            <person name="Le M."/>
            <person name="Wang Q."/>
            <person name="Wei S."/>
            <person name="Zheng Y."/>
            <person name="Lin W."/>
            <person name="Duan Y."/>
            <person name="Cao H."/>
            <person name="Xiong S."/>
            <person name="Wang X."/>
            <person name="Wei L."/>
            <person name="Li C."/>
            <person name="Ma Q."/>
            <person name="Ju M."/>
            <person name="Zhao R."/>
            <person name="Li G."/>
            <person name="Mu C."/>
            <person name="Tian Q."/>
            <person name="Mei H."/>
            <person name="Zhang T."/>
            <person name="Gao T."/>
            <person name="Zhang H."/>
        </authorList>
    </citation>
    <scope>NUCLEOTIDE SEQUENCE</scope>
    <source>
        <strain evidence="2">3651</strain>
    </source>
</reference>
<protein>
    <submittedName>
        <fullName evidence="2">Uncharacterized protein</fullName>
    </submittedName>
</protein>
<dbReference type="AlphaFoldDB" id="A0AAE1Y2U5"/>
<dbReference type="Proteomes" id="UP001293254">
    <property type="component" value="Unassembled WGS sequence"/>
</dbReference>
<dbReference type="EMBL" id="JACGWO010000007">
    <property type="protein sequence ID" value="KAK4422710.1"/>
    <property type="molecule type" value="Genomic_DNA"/>
</dbReference>
<feature type="region of interest" description="Disordered" evidence="1">
    <location>
        <begin position="67"/>
        <end position="99"/>
    </location>
</feature>
<accession>A0AAE1Y2U5</accession>
<evidence type="ECO:0000256" key="1">
    <source>
        <dbReference type="SAM" id="MobiDB-lite"/>
    </source>
</evidence>
<reference evidence="2" key="1">
    <citation type="submission" date="2020-06" db="EMBL/GenBank/DDBJ databases">
        <authorList>
            <person name="Li T."/>
            <person name="Hu X."/>
            <person name="Zhang T."/>
            <person name="Song X."/>
            <person name="Zhang H."/>
            <person name="Dai N."/>
            <person name="Sheng W."/>
            <person name="Hou X."/>
            <person name="Wei L."/>
        </authorList>
    </citation>
    <scope>NUCLEOTIDE SEQUENCE</scope>
    <source>
        <strain evidence="2">3651</strain>
        <tissue evidence="2">Leaf</tissue>
    </source>
</reference>
<evidence type="ECO:0000313" key="3">
    <source>
        <dbReference type="Proteomes" id="UP001293254"/>
    </source>
</evidence>
<evidence type="ECO:0000313" key="2">
    <source>
        <dbReference type="EMBL" id="KAK4422710.1"/>
    </source>
</evidence>
<name>A0AAE1Y2U5_9LAMI</name>
<comment type="caution">
    <text evidence="2">The sequence shown here is derived from an EMBL/GenBank/DDBJ whole genome shotgun (WGS) entry which is preliminary data.</text>
</comment>
<keyword evidence="3" id="KW-1185">Reference proteome</keyword>